<feature type="active site" evidence="11">
    <location>
        <position position="38"/>
    </location>
</feature>
<dbReference type="InterPro" id="IPR000223">
    <property type="entry name" value="Pept_S26A_signal_pept_1"/>
</dbReference>
<dbReference type="Proteomes" id="UP000252585">
    <property type="component" value="Unassembled WGS sequence"/>
</dbReference>
<evidence type="ECO:0000256" key="12">
    <source>
        <dbReference type="RuleBase" id="RU362042"/>
    </source>
</evidence>
<reference evidence="14 15" key="1">
    <citation type="submission" date="2018-07" db="EMBL/GenBank/DDBJ databases">
        <title>Genomic Encyclopedia of Type Strains, Phase IV (KMG-IV): sequencing the most valuable type-strain genomes for metagenomic binning, comparative biology and taxonomic classification.</title>
        <authorList>
            <person name="Goeker M."/>
        </authorList>
    </citation>
    <scope>NUCLEOTIDE SEQUENCE [LARGE SCALE GENOMIC DNA]</scope>
    <source>
        <strain evidence="14 15">DSM 27696</strain>
    </source>
</reference>
<evidence type="ECO:0000256" key="6">
    <source>
        <dbReference type="ARBA" id="ARBA00022670"/>
    </source>
</evidence>
<keyword evidence="8 12" id="KW-0378">Hydrolase</keyword>
<evidence type="ECO:0000256" key="10">
    <source>
        <dbReference type="ARBA" id="ARBA00023136"/>
    </source>
</evidence>
<comment type="subcellular location">
    <subcellularLocation>
        <location evidence="2">Cell membrane</location>
        <topology evidence="2">Single-pass type II membrane protein</topology>
    </subcellularLocation>
    <subcellularLocation>
        <location evidence="12">Membrane</location>
        <topology evidence="12">Single-pass type II membrane protein</topology>
    </subcellularLocation>
</comment>
<evidence type="ECO:0000256" key="4">
    <source>
        <dbReference type="ARBA" id="ARBA00013208"/>
    </source>
</evidence>
<dbReference type="InterPro" id="IPR036286">
    <property type="entry name" value="LexA/Signal_pep-like_sf"/>
</dbReference>
<evidence type="ECO:0000256" key="1">
    <source>
        <dbReference type="ARBA" id="ARBA00000677"/>
    </source>
</evidence>
<keyword evidence="6 12" id="KW-0645">Protease</keyword>
<evidence type="ECO:0000256" key="9">
    <source>
        <dbReference type="ARBA" id="ARBA00022989"/>
    </source>
</evidence>
<dbReference type="PROSITE" id="PS00501">
    <property type="entry name" value="SPASE_I_1"/>
    <property type="match status" value="1"/>
</dbReference>
<dbReference type="CDD" id="cd06530">
    <property type="entry name" value="S26_SPase_I"/>
    <property type="match status" value="1"/>
</dbReference>
<dbReference type="PANTHER" id="PTHR43390">
    <property type="entry name" value="SIGNAL PEPTIDASE I"/>
    <property type="match status" value="1"/>
</dbReference>
<evidence type="ECO:0000256" key="11">
    <source>
        <dbReference type="PIRSR" id="PIRSR600223-1"/>
    </source>
</evidence>
<dbReference type="EC" id="3.4.21.89" evidence="4 12"/>
<comment type="similarity">
    <text evidence="3 12">Belongs to the peptidase S26 family.</text>
</comment>
<dbReference type="AlphaFoldDB" id="A0A368XNY0"/>
<dbReference type="GO" id="GO:0006465">
    <property type="term" value="P:signal peptide processing"/>
    <property type="evidence" value="ECO:0007669"/>
    <property type="project" value="InterPro"/>
</dbReference>
<sequence length="183" mass="21513">MMKKRKIWIFLRVVAIAFLIAFFFRFYLFASYIVDGKSMEPTLYDGNLLMVNKMIYDFQDVDRFDVIVFHANSKEDYVKRVIGKAGDEIEYKDDRLYINDKAVEEKYLEAFRDSARLPLTKDFTLEELTGESSVPKGKLFVLGDNRHKSMDSRSFGFIDANEIVGKVDIRYWPMSELNFQFAN</sequence>
<dbReference type="EMBL" id="QPJJ01000007">
    <property type="protein sequence ID" value="RCW69701.1"/>
    <property type="molecule type" value="Genomic_DNA"/>
</dbReference>
<dbReference type="InterPro" id="IPR019758">
    <property type="entry name" value="Pept_S26A_signal_pept_1_CS"/>
</dbReference>
<dbReference type="InterPro" id="IPR019533">
    <property type="entry name" value="Peptidase_S26"/>
</dbReference>
<dbReference type="SUPFAM" id="SSF51306">
    <property type="entry name" value="LexA/Signal peptidase"/>
    <property type="match status" value="1"/>
</dbReference>
<organism evidence="14 15">
    <name type="scientific">Saliterribacillus persicus</name>
    <dbReference type="NCBI Taxonomy" id="930114"/>
    <lineage>
        <taxon>Bacteria</taxon>
        <taxon>Bacillati</taxon>
        <taxon>Bacillota</taxon>
        <taxon>Bacilli</taxon>
        <taxon>Bacillales</taxon>
        <taxon>Bacillaceae</taxon>
        <taxon>Saliterribacillus</taxon>
    </lineage>
</organism>
<evidence type="ECO:0000256" key="8">
    <source>
        <dbReference type="ARBA" id="ARBA00022801"/>
    </source>
</evidence>
<proteinExistence type="inferred from homology"/>
<comment type="caution">
    <text evidence="14">The sequence shown here is derived from an EMBL/GenBank/DDBJ whole genome shotgun (WGS) entry which is preliminary data.</text>
</comment>
<evidence type="ECO:0000259" key="13">
    <source>
        <dbReference type="Pfam" id="PF10502"/>
    </source>
</evidence>
<dbReference type="GO" id="GO:0009003">
    <property type="term" value="F:signal peptidase activity"/>
    <property type="evidence" value="ECO:0007669"/>
    <property type="project" value="UniProtKB-EC"/>
</dbReference>
<protein>
    <recommendedName>
        <fullName evidence="4 12">Signal peptidase I</fullName>
        <ecNumber evidence="4 12">3.4.21.89</ecNumber>
    </recommendedName>
</protein>
<dbReference type="NCBIfam" id="TIGR02227">
    <property type="entry name" value="sigpep_I_bact"/>
    <property type="match status" value="1"/>
</dbReference>
<keyword evidence="10 12" id="KW-0472">Membrane</keyword>
<dbReference type="Gene3D" id="2.10.109.10">
    <property type="entry name" value="Umud Fragment, subunit A"/>
    <property type="match status" value="1"/>
</dbReference>
<dbReference type="GO" id="GO:0005886">
    <property type="term" value="C:plasma membrane"/>
    <property type="evidence" value="ECO:0007669"/>
    <property type="project" value="UniProtKB-SubCell"/>
</dbReference>
<gene>
    <name evidence="14" type="ORF">DFR57_10789</name>
</gene>
<feature type="active site" evidence="11">
    <location>
        <position position="79"/>
    </location>
</feature>
<dbReference type="PANTHER" id="PTHR43390:SF1">
    <property type="entry name" value="CHLOROPLAST PROCESSING PEPTIDASE"/>
    <property type="match status" value="1"/>
</dbReference>
<feature type="domain" description="Peptidase S26" evidence="13">
    <location>
        <begin position="10"/>
        <end position="172"/>
    </location>
</feature>
<dbReference type="InterPro" id="IPR019756">
    <property type="entry name" value="Pept_S26A_signal_pept_1_Ser-AS"/>
</dbReference>
<dbReference type="FunFam" id="2.10.109.10:FF:000008">
    <property type="entry name" value="Signal peptidase I"/>
    <property type="match status" value="1"/>
</dbReference>
<dbReference type="GO" id="GO:0004252">
    <property type="term" value="F:serine-type endopeptidase activity"/>
    <property type="evidence" value="ECO:0007669"/>
    <property type="project" value="InterPro"/>
</dbReference>
<dbReference type="PROSITE" id="PS00761">
    <property type="entry name" value="SPASE_I_3"/>
    <property type="match status" value="1"/>
</dbReference>
<name>A0A368XNY0_9BACI</name>
<feature type="transmembrane region" description="Helical" evidence="12">
    <location>
        <begin position="7"/>
        <end position="28"/>
    </location>
</feature>
<keyword evidence="5" id="KW-1003">Cell membrane</keyword>
<dbReference type="PRINTS" id="PR00727">
    <property type="entry name" value="LEADERPTASE"/>
</dbReference>
<accession>A0A368XNY0</accession>
<dbReference type="Pfam" id="PF10502">
    <property type="entry name" value="Peptidase_S26"/>
    <property type="match status" value="1"/>
</dbReference>
<evidence type="ECO:0000256" key="3">
    <source>
        <dbReference type="ARBA" id="ARBA00009370"/>
    </source>
</evidence>
<keyword evidence="7 12" id="KW-0812">Transmembrane</keyword>
<evidence type="ECO:0000256" key="5">
    <source>
        <dbReference type="ARBA" id="ARBA00022475"/>
    </source>
</evidence>
<evidence type="ECO:0000256" key="2">
    <source>
        <dbReference type="ARBA" id="ARBA00004401"/>
    </source>
</evidence>
<evidence type="ECO:0000256" key="7">
    <source>
        <dbReference type="ARBA" id="ARBA00022692"/>
    </source>
</evidence>
<comment type="catalytic activity">
    <reaction evidence="1 12">
        <text>Cleavage of hydrophobic, N-terminal signal or leader sequences from secreted and periplasmic proteins.</text>
        <dbReference type="EC" id="3.4.21.89"/>
    </reaction>
</comment>
<evidence type="ECO:0000313" key="15">
    <source>
        <dbReference type="Proteomes" id="UP000252585"/>
    </source>
</evidence>
<keyword evidence="9 12" id="KW-1133">Transmembrane helix</keyword>
<evidence type="ECO:0000313" key="14">
    <source>
        <dbReference type="EMBL" id="RCW69701.1"/>
    </source>
</evidence>
<keyword evidence="15" id="KW-1185">Reference proteome</keyword>